<name>A0A8H4VSN6_9AGAR</name>
<evidence type="ECO:0000313" key="1">
    <source>
        <dbReference type="EMBL" id="KAF4618870.1"/>
    </source>
</evidence>
<dbReference type="SUPFAM" id="SSF81383">
    <property type="entry name" value="F-box domain"/>
    <property type="match status" value="1"/>
</dbReference>
<proteinExistence type="predicted"/>
<organism evidence="1 2">
    <name type="scientific">Agrocybe pediades</name>
    <dbReference type="NCBI Taxonomy" id="84607"/>
    <lineage>
        <taxon>Eukaryota</taxon>
        <taxon>Fungi</taxon>
        <taxon>Dikarya</taxon>
        <taxon>Basidiomycota</taxon>
        <taxon>Agaricomycotina</taxon>
        <taxon>Agaricomycetes</taxon>
        <taxon>Agaricomycetidae</taxon>
        <taxon>Agaricales</taxon>
        <taxon>Agaricineae</taxon>
        <taxon>Strophariaceae</taxon>
        <taxon>Agrocybe</taxon>
    </lineage>
</organism>
<protein>
    <recommendedName>
        <fullName evidence="3">F-box domain-containing protein</fullName>
    </recommendedName>
</protein>
<dbReference type="InterPro" id="IPR036047">
    <property type="entry name" value="F-box-like_dom_sf"/>
</dbReference>
<dbReference type="AlphaFoldDB" id="A0A8H4VSN6"/>
<evidence type="ECO:0000313" key="2">
    <source>
        <dbReference type="Proteomes" id="UP000521872"/>
    </source>
</evidence>
<dbReference type="Gene3D" id="1.20.1280.50">
    <property type="match status" value="1"/>
</dbReference>
<evidence type="ECO:0008006" key="3">
    <source>
        <dbReference type="Google" id="ProtNLM"/>
    </source>
</evidence>
<dbReference type="Proteomes" id="UP000521872">
    <property type="component" value="Unassembled WGS sequence"/>
</dbReference>
<dbReference type="EMBL" id="JAACJL010000017">
    <property type="protein sequence ID" value="KAF4618870.1"/>
    <property type="molecule type" value="Genomic_DNA"/>
</dbReference>
<gene>
    <name evidence="1" type="ORF">D9613_009651</name>
</gene>
<reference evidence="1 2" key="1">
    <citation type="submission" date="2019-12" db="EMBL/GenBank/DDBJ databases">
        <authorList>
            <person name="Floudas D."/>
            <person name="Bentzer J."/>
            <person name="Ahren D."/>
            <person name="Johansson T."/>
            <person name="Persson P."/>
            <person name="Tunlid A."/>
        </authorList>
    </citation>
    <scope>NUCLEOTIDE SEQUENCE [LARGE SCALE GENOMIC DNA]</scope>
    <source>
        <strain evidence="1 2">CBS 102.39</strain>
    </source>
</reference>
<accession>A0A8H4VSN6</accession>
<comment type="caution">
    <text evidence="1">The sequence shown here is derived from an EMBL/GenBank/DDBJ whole genome shotgun (WGS) entry which is preliminary data.</text>
</comment>
<keyword evidence="2" id="KW-1185">Reference proteome</keyword>
<sequence length="546" mass="62165">MTGDNEDTRPHISMISDDLLWQIFTSFSLRYYHFNLVEYYLRREDKCLVTLRRVSQVCSAWRSLVLSSPSLWANALDFRSLSQEGDNWRNEVVRRTGAAPLSITNLGIRGNRADDFLWVVIESNMKRLRRVRLQAHGRSSEKLLARLTSNSLSPTLEILRIELGGINDNSPVRYQQVLLGRRVHYLHITGFHPDLSNSSFTNLRALTLEGQLHPNFISNLVRMNLLEEFTFRGPYNSDHLGPTVQCHSSGYVDPLHLPYLRVLSIQGRVRVLMALLAYLPLPSSLENFFYATMYEDLTGKELDIFQQQLSRYLQQCLGSGQGEGISIVLDWENFVIQNYPYDVHHVRFPTPKIPFSLRIFPEEDFAVNIPGYNFFIPGMLSTIIDFFTNARLCSLASITSIEVDFGWDKPSIPQALPQNVVCTWLGSLPVVHTLYTSTLELNSLMVHQKSGYLLLPALKHCICQDQRVTVCSAETIDTLARQRIELGIPLETVDLTQCIDGQLDGFLILDNVDGPDIKLNSEMREGVSRMKLLRELPGWGSLTSNP</sequence>